<evidence type="ECO:0008006" key="4">
    <source>
        <dbReference type="Google" id="ProtNLM"/>
    </source>
</evidence>
<reference evidence="2 3" key="1">
    <citation type="journal article" date="2014" name="BMC Genomics">
        <title>Genome sequencing of four Aureobasidium pullulans varieties: biotechnological potential, stress tolerance, and description of new species.</title>
        <authorList>
            <person name="Gostin Ar C."/>
            <person name="Ohm R.A."/>
            <person name="Kogej T."/>
            <person name="Sonjak S."/>
            <person name="Turk M."/>
            <person name="Zajc J."/>
            <person name="Zalar P."/>
            <person name="Grube M."/>
            <person name="Sun H."/>
            <person name="Han J."/>
            <person name="Sharma A."/>
            <person name="Chiniquy J."/>
            <person name="Ngan C.Y."/>
            <person name="Lipzen A."/>
            <person name="Barry K."/>
            <person name="Grigoriev I.V."/>
            <person name="Gunde-Cimerman N."/>
        </authorList>
    </citation>
    <scope>NUCLEOTIDE SEQUENCE [LARGE SCALE GENOMIC DNA]</scope>
    <source>
        <strain evidence="2 3">EXF-150</strain>
    </source>
</reference>
<gene>
    <name evidence="2" type="ORF">M438DRAFT_104956</name>
</gene>
<dbReference type="EMBL" id="KL584996">
    <property type="protein sequence ID" value="KEQ80641.1"/>
    <property type="molecule type" value="Genomic_DNA"/>
</dbReference>
<evidence type="ECO:0000313" key="3">
    <source>
        <dbReference type="Proteomes" id="UP000030706"/>
    </source>
</evidence>
<evidence type="ECO:0000256" key="1">
    <source>
        <dbReference type="SAM" id="SignalP"/>
    </source>
</evidence>
<evidence type="ECO:0000313" key="2">
    <source>
        <dbReference type="EMBL" id="KEQ80641.1"/>
    </source>
</evidence>
<organism evidence="2 3">
    <name type="scientific">Aureobasidium pullulans EXF-150</name>
    <dbReference type="NCBI Taxonomy" id="1043002"/>
    <lineage>
        <taxon>Eukaryota</taxon>
        <taxon>Fungi</taxon>
        <taxon>Dikarya</taxon>
        <taxon>Ascomycota</taxon>
        <taxon>Pezizomycotina</taxon>
        <taxon>Dothideomycetes</taxon>
        <taxon>Dothideomycetidae</taxon>
        <taxon>Dothideales</taxon>
        <taxon>Saccotheciaceae</taxon>
        <taxon>Aureobasidium</taxon>
    </lineage>
</organism>
<protein>
    <recommendedName>
        <fullName evidence="4">Secreted protein</fullName>
    </recommendedName>
</protein>
<accession>A0A074Y186</accession>
<feature type="chain" id="PRO_5001702876" description="Secreted protein" evidence="1">
    <location>
        <begin position="27"/>
        <end position="105"/>
    </location>
</feature>
<dbReference type="AlphaFoldDB" id="A0A074Y186"/>
<proteinExistence type="predicted"/>
<dbReference type="RefSeq" id="XP_029756828.1">
    <property type="nucleotide sequence ID" value="XM_029898665.1"/>
</dbReference>
<name>A0A074Y186_AURPU</name>
<keyword evidence="1" id="KW-0732">Signal</keyword>
<dbReference type="GeneID" id="40740971"/>
<sequence>MSTTDDVCCALLLSAPLLQLTPGVCSVVSPQSRARSTSILLLRNPTAYLPSSLSSTSTFPRRHDEESLCRHQKSASERIPRHRDLHKRHCYRCCYELRNLLFSRY</sequence>
<dbReference type="HOGENOM" id="CLU_2236067_0_0_1"/>
<feature type="signal peptide" evidence="1">
    <location>
        <begin position="1"/>
        <end position="26"/>
    </location>
</feature>
<dbReference type="Proteomes" id="UP000030706">
    <property type="component" value="Unassembled WGS sequence"/>
</dbReference>
<keyword evidence="3" id="KW-1185">Reference proteome</keyword>